<dbReference type="SUPFAM" id="SSF50978">
    <property type="entry name" value="WD40 repeat-like"/>
    <property type="match status" value="1"/>
</dbReference>
<feature type="compositionally biased region" description="Acidic residues" evidence="4">
    <location>
        <begin position="201"/>
        <end position="215"/>
    </location>
</feature>
<evidence type="ECO:0000313" key="6">
    <source>
        <dbReference type="EMBL" id="RPA81219.1"/>
    </source>
</evidence>
<dbReference type="CDD" id="cd00200">
    <property type="entry name" value="WD40"/>
    <property type="match status" value="1"/>
</dbReference>
<evidence type="ECO:0000256" key="3">
    <source>
        <dbReference type="PROSITE-ProRule" id="PRU00221"/>
    </source>
</evidence>
<keyword evidence="1 3" id="KW-0853">WD repeat</keyword>
<proteinExistence type="predicted"/>
<dbReference type="PROSITE" id="PS00678">
    <property type="entry name" value="WD_REPEATS_1"/>
    <property type="match status" value="1"/>
</dbReference>
<dbReference type="PANTHER" id="PTHR43979">
    <property type="entry name" value="PRE-MRNA-PROCESSING FACTOR 17"/>
    <property type="match status" value="1"/>
</dbReference>
<dbReference type="STRING" id="1160509.A0A3N4I585"/>
<feature type="domain" description="Anaphase-promoting complex subunit 4-like WD40" evidence="5">
    <location>
        <begin position="483"/>
        <end position="564"/>
    </location>
</feature>
<dbReference type="Pfam" id="PF00400">
    <property type="entry name" value="WD40"/>
    <property type="match status" value="3"/>
</dbReference>
<dbReference type="EMBL" id="ML119681">
    <property type="protein sequence ID" value="RPA81219.1"/>
    <property type="molecule type" value="Genomic_DNA"/>
</dbReference>
<dbReference type="FunFam" id="2.130.10.10:FF:000191">
    <property type="entry name" value="mRNA splicing factor"/>
    <property type="match status" value="1"/>
</dbReference>
<dbReference type="GO" id="GO:0071013">
    <property type="term" value="C:catalytic step 2 spliceosome"/>
    <property type="evidence" value="ECO:0007669"/>
    <property type="project" value="InterPro"/>
</dbReference>
<gene>
    <name evidence="6" type="ORF">BJ508DRAFT_225998</name>
</gene>
<evidence type="ECO:0000259" key="5">
    <source>
        <dbReference type="Pfam" id="PF12894"/>
    </source>
</evidence>
<keyword evidence="7" id="KW-1185">Reference proteome</keyword>
<evidence type="ECO:0000256" key="4">
    <source>
        <dbReference type="SAM" id="MobiDB-lite"/>
    </source>
</evidence>
<dbReference type="Gene3D" id="2.130.10.10">
    <property type="entry name" value="YVTN repeat-like/Quinoprotein amine dehydrogenase"/>
    <property type="match status" value="1"/>
</dbReference>
<organism evidence="6 7">
    <name type="scientific">Ascobolus immersus RN42</name>
    <dbReference type="NCBI Taxonomy" id="1160509"/>
    <lineage>
        <taxon>Eukaryota</taxon>
        <taxon>Fungi</taxon>
        <taxon>Dikarya</taxon>
        <taxon>Ascomycota</taxon>
        <taxon>Pezizomycotina</taxon>
        <taxon>Pezizomycetes</taxon>
        <taxon>Pezizales</taxon>
        <taxon>Ascobolaceae</taxon>
        <taxon>Ascobolus</taxon>
    </lineage>
</organism>
<dbReference type="InterPro" id="IPR032847">
    <property type="entry name" value="PRPF17"/>
</dbReference>
<keyword evidence="2" id="KW-0677">Repeat</keyword>
<name>A0A3N4I585_ASCIM</name>
<evidence type="ECO:0000256" key="2">
    <source>
        <dbReference type="ARBA" id="ARBA00022737"/>
    </source>
</evidence>
<dbReference type="InterPro" id="IPR015943">
    <property type="entry name" value="WD40/YVTN_repeat-like_dom_sf"/>
</dbReference>
<dbReference type="Proteomes" id="UP000275078">
    <property type="component" value="Unassembled WGS sequence"/>
</dbReference>
<dbReference type="PROSITE" id="PS50294">
    <property type="entry name" value="WD_REPEATS_REGION"/>
    <property type="match status" value="4"/>
</dbReference>
<feature type="region of interest" description="Disordered" evidence="4">
    <location>
        <begin position="197"/>
        <end position="227"/>
    </location>
</feature>
<sequence length="585" mass="65493">MLVDYGSDSDNDAGSKPAAPAAPLPSITRPVVAAPNVLVESQTSLHQALIPKTHEKQELAYNLPYDSLTVPIQGPANPFVPNGDPNQTHTLKRKNLLTGFAEEAAISTASFNAQQRTWNSLGYAKAPDGSGIVGDQDAAMKFDGKDVVEYRPSKQEIKAIKKRRLASGDPGIVEGEGAYMGPWAGWKDDELRKEVKVPELSDGDEEEEEEEEEEERLPPPKPIMERSGKGYESYVHEGEEKTEFHGAEFHDYMGRTYMHVPRDIPGVRLDKEPGEQTCYIPKKCIHEWKHAHDKPITVLRLFPRSGHLLLSGGADNKIKLWDLYHEGRPLLRTFMGHTKAITDLCFNNSGTHFISSSYDRYIKLWNTETGECLKRFTTGKIPHVIRFNPNPDLNHEFLAGMSDKKIIQFDTKTGEIGQEYDYHLGPVNTITFVDENRRFISTSDDKSLRAWEYGIPVPITLIAEPYMYAMVRSALHPSGKYVAFQSGDNQIVVHSTADKFRQNRKKAFRGHNNAGYAIDLDVSPDGQFLTSGDSGGWVCFWAWKSGRMYDKFKCGEGAVVCLAWLPQETSKVVTGGLEGSIKLWD</sequence>
<protein>
    <submittedName>
        <fullName evidence="6">WD40 repeat-like protein</fullName>
    </submittedName>
</protein>
<feature type="repeat" description="WD" evidence="3">
    <location>
        <begin position="289"/>
        <end position="323"/>
    </location>
</feature>
<dbReference type="InterPro" id="IPR036322">
    <property type="entry name" value="WD40_repeat_dom_sf"/>
</dbReference>
<dbReference type="GO" id="GO:0000398">
    <property type="term" value="P:mRNA splicing, via spliceosome"/>
    <property type="evidence" value="ECO:0007669"/>
    <property type="project" value="InterPro"/>
</dbReference>
<feature type="repeat" description="WD" evidence="3">
    <location>
        <begin position="334"/>
        <end position="375"/>
    </location>
</feature>
<dbReference type="PANTHER" id="PTHR43979:SF1">
    <property type="entry name" value="PRE-MRNA-PROCESSING FACTOR 17"/>
    <property type="match status" value="1"/>
</dbReference>
<dbReference type="InterPro" id="IPR019775">
    <property type="entry name" value="WD40_repeat_CS"/>
</dbReference>
<dbReference type="InterPro" id="IPR024977">
    <property type="entry name" value="Apc4-like_WD40_dom"/>
</dbReference>
<evidence type="ECO:0000256" key="1">
    <source>
        <dbReference type="ARBA" id="ARBA00022574"/>
    </source>
</evidence>
<dbReference type="AlphaFoldDB" id="A0A3N4I585"/>
<dbReference type="Pfam" id="PF12894">
    <property type="entry name" value="ANAPC4_WD40"/>
    <property type="match status" value="1"/>
</dbReference>
<dbReference type="OrthoDB" id="10257301at2759"/>
<dbReference type="GO" id="GO:0003729">
    <property type="term" value="F:mRNA binding"/>
    <property type="evidence" value="ECO:0007669"/>
    <property type="project" value="TreeGrafter"/>
</dbReference>
<reference evidence="6 7" key="1">
    <citation type="journal article" date="2018" name="Nat. Ecol. Evol.">
        <title>Pezizomycetes genomes reveal the molecular basis of ectomycorrhizal truffle lifestyle.</title>
        <authorList>
            <person name="Murat C."/>
            <person name="Payen T."/>
            <person name="Noel B."/>
            <person name="Kuo A."/>
            <person name="Morin E."/>
            <person name="Chen J."/>
            <person name="Kohler A."/>
            <person name="Krizsan K."/>
            <person name="Balestrini R."/>
            <person name="Da Silva C."/>
            <person name="Montanini B."/>
            <person name="Hainaut M."/>
            <person name="Levati E."/>
            <person name="Barry K.W."/>
            <person name="Belfiori B."/>
            <person name="Cichocki N."/>
            <person name="Clum A."/>
            <person name="Dockter R.B."/>
            <person name="Fauchery L."/>
            <person name="Guy J."/>
            <person name="Iotti M."/>
            <person name="Le Tacon F."/>
            <person name="Lindquist E.A."/>
            <person name="Lipzen A."/>
            <person name="Malagnac F."/>
            <person name="Mello A."/>
            <person name="Molinier V."/>
            <person name="Miyauchi S."/>
            <person name="Poulain J."/>
            <person name="Riccioni C."/>
            <person name="Rubini A."/>
            <person name="Sitrit Y."/>
            <person name="Splivallo R."/>
            <person name="Traeger S."/>
            <person name="Wang M."/>
            <person name="Zifcakova L."/>
            <person name="Wipf D."/>
            <person name="Zambonelli A."/>
            <person name="Paolocci F."/>
            <person name="Nowrousian M."/>
            <person name="Ottonello S."/>
            <person name="Baldrian P."/>
            <person name="Spatafora J.W."/>
            <person name="Henrissat B."/>
            <person name="Nagy L.G."/>
            <person name="Aury J.M."/>
            <person name="Wincker P."/>
            <person name="Grigoriev I.V."/>
            <person name="Bonfante P."/>
            <person name="Martin F.M."/>
        </authorList>
    </citation>
    <scope>NUCLEOTIDE SEQUENCE [LARGE SCALE GENOMIC DNA]</scope>
    <source>
        <strain evidence="6 7">RN42</strain>
    </source>
</reference>
<feature type="region of interest" description="Disordered" evidence="4">
    <location>
        <begin position="1"/>
        <end position="26"/>
    </location>
</feature>
<dbReference type="InterPro" id="IPR001680">
    <property type="entry name" value="WD40_rpt"/>
</dbReference>
<feature type="repeat" description="WD" evidence="3">
    <location>
        <begin position="552"/>
        <end position="585"/>
    </location>
</feature>
<dbReference type="SMART" id="SM00320">
    <property type="entry name" value="WD40"/>
    <property type="match status" value="6"/>
</dbReference>
<feature type="repeat" description="WD" evidence="3">
    <location>
        <begin position="420"/>
        <end position="452"/>
    </location>
</feature>
<dbReference type="PROSITE" id="PS50082">
    <property type="entry name" value="WD_REPEATS_2"/>
    <property type="match status" value="4"/>
</dbReference>
<accession>A0A3N4I585</accession>
<dbReference type="PRINTS" id="PR00320">
    <property type="entry name" value="GPROTEINBRPT"/>
</dbReference>
<evidence type="ECO:0000313" key="7">
    <source>
        <dbReference type="Proteomes" id="UP000275078"/>
    </source>
</evidence>
<dbReference type="InterPro" id="IPR020472">
    <property type="entry name" value="WD40_PAC1"/>
</dbReference>